<keyword evidence="2" id="KW-1185">Reference proteome</keyword>
<proteinExistence type="predicted"/>
<dbReference type="Proteomes" id="UP000023435">
    <property type="component" value="Unassembled WGS sequence"/>
</dbReference>
<dbReference type="AlphaFoldDB" id="A0A120AGM2"/>
<gene>
    <name evidence="1" type="ORF">AZ78_2356</name>
</gene>
<sequence>MHRTISFVRGRDKAARLQGKHGSRPFIVVSEVARYVIRYRKPQRDDRSICARVSISEV</sequence>
<evidence type="ECO:0000313" key="2">
    <source>
        <dbReference type="Proteomes" id="UP000023435"/>
    </source>
</evidence>
<protein>
    <submittedName>
        <fullName evidence="1">Uncharacterized protein</fullName>
    </submittedName>
</protein>
<evidence type="ECO:0000313" key="1">
    <source>
        <dbReference type="EMBL" id="KWS04806.1"/>
    </source>
</evidence>
<reference evidence="1 2" key="1">
    <citation type="journal article" date="2014" name="Genome Announc.">
        <title>Draft Genome Sequence of Lysobacter capsici AZ78, a Bacterium Antagonistic to Plant-Pathogenic Oomycetes.</title>
        <authorList>
            <person name="Puopolo G."/>
            <person name="Sonego P."/>
            <person name="Engelen K."/>
            <person name="Pertot I."/>
        </authorList>
    </citation>
    <scope>NUCLEOTIDE SEQUENCE [LARGE SCALE GENOMIC DNA]</scope>
    <source>
        <strain evidence="1 2">AZ78</strain>
    </source>
</reference>
<accession>A0A120AGM2</accession>
<name>A0A120AGM2_9GAMM</name>
<comment type="caution">
    <text evidence="1">The sequence shown here is derived from an EMBL/GenBank/DDBJ whole genome shotgun (WGS) entry which is preliminary data.</text>
</comment>
<organism evidence="1 2">
    <name type="scientific">Lysobacter capsici AZ78</name>
    <dbReference type="NCBI Taxonomy" id="1444315"/>
    <lineage>
        <taxon>Bacteria</taxon>
        <taxon>Pseudomonadati</taxon>
        <taxon>Pseudomonadota</taxon>
        <taxon>Gammaproteobacteria</taxon>
        <taxon>Lysobacterales</taxon>
        <taxon>Lysobacteraceae</taxon>
        <taxon>Lysobacter</taxon>
    </lineage>
</organism>
<dbReference type="EMBL" id="JAJA02000001">
    <property type="protein sequence ID" value="KWS04806.1"/>
    <property type="molecule type" value="Genomic_DNA"/>
</dbReference>